<reference evidence="2 4" key="1">
    <citation type="journal article" date="2015" name="Genome Announc.">
        <title>Draft Genome Sequence of Vibrio owensii Strain SH-14, Which Causes Shrimp Acute Hepatopancreatic Necrosis Disease.</title>
        <authorList>
            <person name="Liu L."/>
            <person name="Xiao J."/>
            <person name="Xia X."/>
            <person name="Pan Y."/>
            <person name="Yan S."/>
            <person name="Wang Y."/>
        </authorList>
    </citation>
    <scope>NUCLEOTIDE SEQUENCE [LARGE SCALE GENOMIC DNA]</scope>
    <source>
        <strain evidence="2 4">SH14</strain>
    </source>
</reference>
<evidence type="ECO:0000313" key="3">
    <source>
        <dbReference type="Proteomes" id="UP000272136"/>
    </source>
</evidence>
<evidence type="ECO:0000313" key="4">
    <source>
        <dbReference type="Proteomes" id="UP000390336"/>
    </source>
</evidence>
<sequence length="159" mass="17698">MVHRSLKSPQVVELSYDPFNVTQYTLTEMQAAVGAAADYGTYVSAHAYKDKAVQRTINTGGKVIEQGEMIGEETAKEHSVKITWGKDVILTPEAAHLQRQFVAGIANWFTPYEVLKMVAHDNGQLLSMRGLRSPYQDGEVWCNRRGAYADILLVNGNPR</sequence>
<dbReference type="Proteomes" id="UP000390336">
    <property type="component" value="Chromosome 1"/>
</dbReference>
<dbReference type="EMBL" id="CP045859">
    <property type="protein sequence ID" value="QGH47342.1"/>
    <property type="molecule type" value="Genomic_DNA"/>
</dbReference>
<dbReference type="InterPro" id="IPR011059">
    <property type="entry name" value="Metal-dep_hydrolase_composite"/>
</dbReference>
<dbReference type="PANTHER" id="PTHR43135">
    <property type="entry name" value="ALPHA-D-RIBOSE 1-METHYLPHOSPHONATE 5-TRIPHOSPHATE DIPHOSPHATASE"/>
    <property type="match status" value="1"/>
</dbReference>
<dbReference type="Proteomes" id="UP000272136">
    <property type="component" value="Chromosome 1"/>
</dbReference>
<evidence type="ECO:0000313" key="2">
    <source>
        <dbReference type="EMBL" id="QGH47342.1"/>
    </source>
</evidence>
<dbReference type="RefSeq" id="WP_122045014.1">
    <property type="nucleotide sequence ID" value="NZ_CP033137.1"/>
</dbReference>
<reference evidence="1 3" key="2">
    <citation type="submission" date="2018-10" db="EMBL/GenBank/DDBJ databases">
        <title>Whole Genome of Vibrio owensii strain 170502, isolated from Acute Hepatopancreatic Necrosis Disease (AHPND) shrimp.</title>
        <authorList>
            <person name="Yan M."/>
            <person name="Wang X."/>
            <person name="Wang Y."/>
        </authorList>
    </citation>
    <scope>NUCLEOTIDE SEQUENCE [LARGE SCALE GENOMIC DNA]</scope>
    <source>
        <strain evidence="1 3">1700302</strain>
    </source>
</reference>
<dbReference type="Gene3D" id="2.30.40.10">
    <property type="entry name" value="Urease, subunit C, domain 1"/>
    <property type="match status" value="1"/>
</dbReference>
<evidence type="ECO:0000313" key="1">
    <source>
        <dbReference type="EMBL" id="AYO14984.1"/>
    </source>
</evidence>
<dbReference type="EMBL" id="CP033137">
    <property type="protein sequence ID" value="AYO14984.1"/>
    <property type="molecule type" value="Genomic_DNA"/>
</dbReference>
<dbReference type="InterPro" id="IPR032466">
    <property type="entry name" value="Metal_Hydrolase"/>
</dbReference>
<gene>
    <name evidence="2" type="ORF">APZ19_09700</name>
    <name evidence="1" type="ORF">D0812_11380</name>
</gene>
<organism evidence="2 4">
    <name type="scientific">Vibrio owensii</name>
    <dbReference type="NCBI Taxonomy" id="696485"/>
    <lineage>
        <taxon>Bacteria</taxon>
        <taxon>Pseudomonadati</taxon>
        <taxon>Pseudomonadota</taxon>
        <taxon>Gammaproteobacteria</taxon>
        <taxon>Vibrionales</taxon>
        <taxon>Vibrionaceae</taxon>
        <taxon>Vibrio</taxon>
    </lineage>
</organism>
<name>A0AAP9GC37_9VIBR</name>
<dbReference type="GO" id="GO:0016810">
    <property type="term" value="F:hydrolase activity, acting on carbon-nitrogen (but not peptide) bonds"/>
    <property type="evidence" value="ECO:0007669"/>
    <property type="project" value="InterPro"/>
</dbReference>
<dbReference type="AlphaFoldDB" id="A0AAP9GC37"/>
<proteinExistence type="predicted"/>
<dbReference type="SUPFAM" id="SSF51556">
    <property type="entry name" value="Metallo-dependent hydrolases"/>
    <property type="match status" value="1"/>
</dbReference>
<dbReference type="InterPro" id="IPR051781">
    <property type="entry name" value="Metallo-dep_Hydrolase"/>
</dbReference>
<dbReference type="PANTHER" id="PTHR43135:SF3">
    <property type="entry name" value="ALPHA-D-RIBOSE 1-METHYLPHOSPHONATE 5-TRIPHOSPHATE DIPHOSPHATASE"/>
    <property type="match status" value="1"/>
</dbReference>
<keyword evidence="3" id="KW-1185">Reference proteome</keyword>
<reference evidence="2" key="3">
    <citation type="submission" date="2019-11" db="EMBL/GenBank/DDBJ databases">
        <title>Complete genome sequence of Vibrio owensii SH-14 isolated from shrimp with acute hepatopancreatic necrosis diease.</title>
        <authorList>
            <person name="Liang X."/>
            <person name="Wang Y."/>
        </authorList>
    </citation>
    <scope>NUCLEOTIDE SEQUENCE</scope>
    <source>
        <strain evidence="2">SH14</strain>
    </source>
</reference>
<protein>
    <submittedName>
        <fullName evidence="2">Amidohydrolase family protein</fullName>
    </submittedName>
</protein>
<accession>A0AAP9GC37</accession>
<dbReference type="Gene3D" id="3.20.20.140">
    <property type="entry name" value="Metal-dependent hydrolases"/>
    <property type="match status" value="2"/>
</dbReference>